<dbReference type="InterPro" id="IPR043136">
    <property type="entry name" value="B30.2/SPRY_sf"/>
</dbReference>
<dbReference type="Pfam" id="PF12796">
    <property type="entry name" value="Ank_2"/>
    <property type="match status" value="4"/>
</dbReference>
<feature type="repeat" description="ANK" evidence="3">
    <location>
        <begin position="1103"/>
        <end position="1135"/>
    </location>
</feature>
<feature type="region of interest" description="Disordered" evidence="4">
    <location>
        <begin position="1479"/>
        <end position="1517"/>
    </location>
</feature>
<dbReference type="SMART" id="SM00248">
    <property type="entry name" value="ANK"/>
    <property type="match status" value="15"/>
</dbReference>
<dbReference type="InterPro" id="IPR036770">
    <property type="entry name" value="Ankyrin_rpt-contain_sf"/>
</dbReference>
<dbReference type="Gene3D" id="1.25.40.20">
    <property type="entry name" value="Ankyrin repeat-containing domain"/>
    <property type="match status" value="3"/>
</dbReference>
<name>A0AAV9VQ71_9PEZI</name>
<protein>
    <recommendedName>
        <fullName evidence="5">B30.2/SPRY domain-containing protein</fullName>
    </recommendedName>
</protein>
<dbReference type="PROSITE" id="PS50188">
    <property type="entry name" value="B302_SPRY"/>
    <property type="match status" value="1"/>
</dbReference>
<dbReference type="InterPro" id="IPR002110">
    <property type="entry name" value="Ankyrin_rpt"/>
</dbReference>
<feature type="repeat" description="ANK" evidence="3">
    <location>
        <begin position="619"/>
        <end position="651"/>
    </location>
</feature>
<feature type="domain" description="B30.2/SPRY" evidence="5">
    <location>
        <begin position="1393"/>
        <end position="1628"/>
    </location>
</feature>
<proteinExistence type="predicted"/>
<dbReference type="SUPFAM" id="SSF49899">
    <property type="entry name" value="Concanavalin A-like lectins/glucanases"/>
    <property type="match status" value="1"/>
</dbReference>
<keyword evidence="2 3" id="KW-0040">ANK repeat</keyword>
<organism evidence="6 7">
    <name type="scientific">Arthrobotrys musiformis</name>
    <dbReference type="NCBI Taxonomy" id="47236"/>
    <lineage>
        <taxon>Eukaryota</taxon>
        <taxon>Fungi</taxon>
        <taxon>Dikarya</taxon>
        <taxon>Ascomycota</taxon>
        <taxon>Pezizomycotina</taxon>
        <taxon>Orbiliomycetes</taxon>
        <taxon>Orbiliales</taxon>
        <taxon>Orbiliaceae</taxon>
        <taxon>Arthrobotrys</taxon>
    </lineage>
</organism>
<dbReference type="SMART" id="SM00449">
    <property type="entry name" value="SPRY"/>
    <property type="match status" value="1"/>
</dbReference>
<keyword evidence="1" id="KW-0677">Repeat</keyword>
<dbReference type="Pfam" id="PF00622">
    <property type="entry name" value="SPRY"/>
    <property type="match status" value="1"/>
</dbReference>
<feature type="repeat" description="ANK" evidence="3">
    <location>
        <begin position="1036"/>
        <end position="1068"/>
    </location>
</feature>
<sequence>MLFALRSTLFAKNIDHIYILTNDQRVNFDLPDSLPEPFLIDIDLRAPDPSVPQLSEDLPVSRFLAAKLDIVLRKSWQFKFMGREENLEIRDALQREIAKFGTSFTDIDLSLQFLKSRKFNLTTLQAIKNVIGTWPESREKLYETRVEELALDPELEDIRPWCKLALSWVLYSCRPLRVKELAVALALDPNDTQYHILADKTSRSMQSDLERHLGVFLRFEGGEVRSLSSETELRNALFWLENSKKVESSPSQPSAHAQLAIVCIHYIRMVLLQGAISDKWDECVSQASCAWEYDNVTSDNPDGSLALLDYALRFWPHHYAQACAERSNCGRDSLDLDNIVLKFLKDDSLRSRWFHLYLVATSNSNGHGTESHFPTSYVHSGDIIQISQSDVSHYFGFSSIPDAEKDTCGSPALPTENKSSGEAKKTDNIEGLHRVQATRGAFHRTVRFSDVSTLEFAKLFFVHGDTVSLDTLPFTPSGPFPNECAIRIAAQGCGSLEIIKKLAKLKNALNNDSPNINDERRTMLHSAIIGGNPEVFSHVLAEYIDKINATDANGEAPLAFAAKLRNRNAMKLLLESQCDLDAQNIKNDRRTALHFATCAGPSFIKEFSGYPVKFKLDSNGESPIHLAVRTGCVDTVKALLELARNLDPKRGLENFQRFINGSNKSGQTAIDLAITCGHLDVVKVFKSYTNIMIETSVEDESETSIEIAAGRGHLRVLEEICNSQDIRFQRLFRKACGSGQLLVFKYLLGLSPLDDNTARARNTKENLIIAAKRGYPEVAKLLLTAKVDANVEDDEQGKTPLHYASRNGQAGFAELLIRYDADIEATDNESLRPLHAAIEGGRSSVVKLLLDKGAYPANGPERKSVFHLGVKYPDIISLLHKRLPDISIDAFDNKERTPLVLASMGGFAESVRVLLEAKADPNAAGDDNRIPLYYAVQNSHRDVVDELLKTSLSKKMSALIRTVRNTDIFQQILPTITKSLLAEDFKKVEEAFGDQLRGWYGGLLHRAVRLNSEALGHMLGEPSGLWTKFLDRKDREGRTPFFSAAYGGRVDSAKVLIGAGADIYQRSEDPEGWYPLHAGADNLEITKLLVSKSADINVLTGDSGKTPTSLAAGWGKDDVVKFLLDEGADINLLDENKQTALHYGGRLERETLERLVDGTSDLERVSKDGMTYMHRAIEADNEHMVEILCTRGMNVQSLDTGGLSYLEFAANSGKPRSLGRLLEISKGNQIWGLETKINAFRICCQKSFDPCVEKLLCHVEEVRETEIFEAYVPKNSQYDFGVELLERETYDPFKLWGVHRDRLSGFQRAIISRDNILENFIERCLAKVPNDLSSFGAGFKELRNAIELQKKNMWEKFESLREKASNHRDDDGWSLDDFLHQAGGGAPAAAKSTFMSTLPPPTSFLVPNIWKMCIFRNPDGLSSQQNPRLSIDPTASQIVFTDCPEQPPDRRYTNIRSERPFPPRSPEYNYFEIKIQRGDTVGDGSTSEDLNEVENASSDEELASDSEGTSSSSKDSKPMMIGIGLCGEFSYLENAVVGHNLWSIGYHSDDGTVYLDGKSVKSSSHFGFGDTVGCGVDIDTGECIFILNGKVSQRVKSDLILRKIYPVITYSGGDGSTRISYKFGSWKQFYPEIGLRREERERREFEGIGRRAFWRRRFGGRISYPTSDSD</sequence>
<accession>A0AAV9VQ71</accession>
<feature type="repeat" description="ANK" evidence="3">
    <location>
        <begin position="894"/>
        <end position="926"/>
    </location>
</feature>
<evidence type="ECO:0000313" key="6">
    <source>
        <dbReference type="EMBL" id="KAK6495308.1"/>
    </source>
</evidence>
<evidence type="ECO:0000256" key="3">
    <source>
        <dbReference type="PROSITE-ProRule" id="PRU00023"/>
    </source>
</evidence>
<dbReference type="InterPro" id="IPR003877">
    <property type="entry name" value="SPRY_dom"/>
</dbReference>
<dbReference type="EMBL" id="JAVHJL010000013">
    <property type="protein sequence ID" value="KAK6495308.1"/>
    <property type="molecule type" value="Genomic_DNA"/>
</dbReference>
<dbReference type="SUPFAM" id="SSF48403">
    <property type="entry name" value="Ankyrin repeat"/>
    <property type="match status" value="3"/>
</dbReference>
<keyword evidence="7" id="KW-1185">Reference proteome</keyword>
<dbReference type="PROSITE" id="PS50297">
    <property type="entry name" value="ANK_REP_REGION"/>
    <property type="match status" value="6"/>
</dbReference>
<dbReference type="CDD" id="cd12885">
    <property type="entry name" value="SPRY_RanBP_like"/>
    <property type="match status" value="1"/>
</dbReference>
<dbReference type="InterPro" id="IPR044736">
    <property type="entry name" value="Gid1/RanBPM/SPLA_SPRY"/>
</dbReference>
<feature type="compositionally biased region" description="Basic and acidic residues" evidence="4">
    <location>
        <begin position="1447"/>
        <end position="1461"/>
    </location>
</feature>
<evidence type="ECO:0000256" key="4">
    <source>
        <dbReference type="SAM" id="MobiDB-lite"/>
    </source>
</evidence>
<dbReference type="InterPro" id="IPR001870">
    <property type="entry name" value="B30.2/SPRY"/>
</dbReference>
<feature type="repeat" description="ANK" evidence="3">
    <location>
        <begin position="796"/>
        <end position="828"/>
    </location>
</feature>
<dbReference type="InterPro" id="IPR013320">
    <property type="entry name" value="ConA-like_dom_sf"/>
</dbReference>
<dbReference type="PANTHER" id="PTHR24198:SF165">
    <property type="entry name" value="ANKYRIN REPEAT-CONTAINING PROTEIN-RELATED"/>
    <property type="match status" value="1"/>
</dbReference>
<dbReference type="PANTHER" id="PTHR24198">
    <property type="entry name" value="ANKYRIN REPEAT AND PROTEIN KINASE DOMAIN-CONTAINING PROTEIN"/>
    <property type="match status" value="1"/>
</dbReference>
<comment type="caution">
    <text evidence="6">The sequence shown here is derived from an EMBL/GenBank/DDBJ whole genome shotgun (WGS) entry which is preliminary data.</text>
</comment>
<dbReference type="PRINTS" id="PR01415">
    <property type="entry name" value="ANKYRIN"/>
</dbReference>
<dbReference type="PROSITE" id="PS50088">
    <property type="entry name" value="ANK_REPEAT"/>
    <property type="match status" value="8"/>
</dbReference>
<evidence type="ECO:0000256" key="1">
    <source>
        <dbReference type="ARBA" id="ARBA00022737"/>
    </source>
</evidence>
<feature type="repeat" description="ANK" evidence="3">
    <location>
        <begin position="1168"/>
        <end position="1200"/>
    </location>
</feature>
<dbReference type="Proteomes" id="UP001370758">
    <property type="component" value="Unassembled WGS sequence"/>
</dbReference>
<feature type="repeat" description="ANK" evidence="3">
    <location>
        <begin position="553"/>
        <end position="585"/>
    </location>
</feature>
<feature type="repeat" description="ANK" evidence="3">
    <location>
        <begin position="829"/>
        <end position="854"/>
    </location>
</feature>
<feature type="compositionally biased region" description="Acidic residues" evidence="4">
    <location>
        <begin position="1489"/>
        <end position="1504"/>
    </location>
</feature>
<reference evidence="6 7" key="1">
    <citation type="submission" date="2023-08" db="EMBL/GenBank/DDBJ databases">
        <authorList>
            <person name="Palmer J.M."/>
        </authorList>
    </citation>
    <scope>NUCLEOTIDE SEQUENCE [LARGE SCALE GENOMIC DNA]</scope>
    <source>
        <strain evidence="6 7">TWF481</strain>
    </source>
</reference>
<dbReference type="Gene3D" id="2.60.120.920">
    <property type="match status" value="1"/>
</dbReference>
<feature type="region of interest" description="Disordered" evidence="4">
    <location>
        <begin position="1440"/>
        <end position="1463"/>
    </location>
</feature>
<gene>
    <name evidence="6" type="ORF">TWF481_003333</name>
</gene>
<evidence type="ECO:0000259" key="5">
    <source>
        <dbReference type="PROSITE" id="PS50188"/>
    </source>
</evidence>
<dbReference type="Pfam" id="PF13637">
    <property type="entry name" value="Ank_4"/>
    <property type="match status" value="1"/>
</dbReference>
<evidence type="ECO:0000256" key="2">
    <source>
        <dbReference type="ARBA" id="ARBA00023043"/>
    </source>
</evidence>
<evidence type="ECO:0000313" key="7">
    <source>
        <dbReference type="Proteomes" id="UP001370758"/>
    </source>
</evidence>